<organism evidence="12 13">
    <name type="scientific">Exophiala bonariae</name>
    <dbReference type="NCBI Taxonomy" id="1690606"/>
    <lineage>
        <taxon>Eukaryota</taxon>
        <taxon>Fungi</taxon>
        <taxon>Dikarya</taxon>
        <taxon>Ascomycota</taxon>
        <taxon>Pezizomycotina</taxon>
        <taxon>Eurotiomycetes</taxon>
        <taxon>Chaetothyriomycetidae</taxon>
        <taxon>Chaetothyriales</taxon>
        <taxon>Herpotrichiellaceae</taxon>
        <taxon>Exophiala</taxon>
    </lineage>
</organism>
<dbReference type="SUPFAM" id="SSF53448">
    <property type="entry name" value="Nucleotide-diphospho-sugar transferases"/>
    <property type="match status" value="1"/>
</dbReference>
<evidence type="ECO:0008006" key="14">
    <source>
        <dbReference type="Google" id="ProtNLM"/>
    </source>
</evidence>
<keyword evidence="6" id="KW-0735">Signal-anchor</keyword>
<proteinExistence type="inferred from homology"/>
<dbReference type="GO" id="GO:0006493">
    <property type="term" value="P:protein O-linked glycosylation"/>
    <property type="evidence" value="ECO:0007669"/>
    <property type="project" value="TreeGrafter"/>
</dbReference>
<evidence type="ECO:0000256" key="10">
    <source>
        <dbReference type="SAM" id="MobiDB-lite"/>
    </source>
</evidence>
<name>A0AAV9MZP4_9EURO</name>
<keyword evidence="13" id="KW-1185">Reference proteome</keyword>
<sequence length="667" mass="75931">MQNPPKEGRMHPGLSGLDHKRYRRIICKRRLLIFTVVLVGTFFLWHALGGTSPSGSETRRYSKDLKTYPKRTDIPESEWKETSVVLAVPLKVGAPDNQTPTSRIVTALRKPDGDNKVSSNANLHPKDFSIIGQHARVETRSLAKQQQLGSLPFQRQPEMEAALSRVVTSLPGEMHMRDLLRPVEGTGKEKLHEMGLRTRSYGEFFQIWEDLHIVSDPDGTSYVRNDIVQYLTRLRESPGLATQGAGIFSSMTTGQIIRTYETYRHFLAKFGQLLFPYTSPFFPDHMSLHLQFKNAQRGIVLTAGDDQAHFLMTTIYSFRKLGCTLPIEVMYLGDSDLSEDYRAELEAIEGVVTRDVSQMVNDEGWKLAGWAIKAFAILFSSFREVIFIDADSAFFQDPAVLFDDLEYQKTGALFFKDRLMMPESKKRWVQQVLPKPFSPQVKQNRFWTGESAHMQESGVVVVDKWKHFLSMLLVTRMNGPDRDGDEDQGIVGVYDMVYGDKETFWLGWELSGDFKYAFHKGDAGTMGVVNQTHHVDIEVETSSEEDHTGDQQRDQHHQGHDGPSNDNFTICAPQLLHLDTNGKPLWFNGWVLDNKFADKSHKQFAVFEDYVVEPHNWVGEDAWQLQQDNQCCLTTYPGLKFEFTKAEKGVLSMIIDRAKDIEAAVLS</sequence>
<protein>
    <recommendedName>
        <fullName evidence="14">Alpha-1,3-mannosyltransferase</fullName>
    </recommendedName>
</protein>
<comment type="similarity">
    <text evidence="2">Belongs to the MNN1/MNT family.</text>
</comment>
<evidence type="ECO:0000256" key="3">
    <source>
        <dbReference type="ARBA" id="ARBA00022676"/>
    </source>
</evidence>
<evidence type="ECO:0000256" key="9">
    <source>
        <dbReference type="ARBA" id="ARBA00023180"/>
    </source>
</evidence>
<dbReference type="Gene3D" id="3.90.550.10">
    <property type="entry name" value="Spore Coat Polysaccharide Biosynthesis Protein SpsA, Chain A"/>
    <property type="match status" value="1"/>
</dbReference>
<gene>
    <name evidence="12" type="ORF">LTR84_006705</name>
</gene>
<dbReference type="Proteomes" id="UP001358417">
    <property type="component" value="Unassembled WGS sequence"/>
</dbReference>
<evidence type="ECO:0000313" key="12">
    <source>
        <dbReference type="EMBL" id="KAK5047183.1"/>
    </source>
</evidence>
<evidence type="ECO:0000256" key="1">
    <source>
        <dbReference type="ARBA" id="ARBA00004606"/>
    </source>
</evidence>
<keyword evidence="7 11" id="KW-1133">Transmembrane helix</keyword>
<dbReference type="GO" id="GO:0005794">
    <property type="term" value="C:Golgi apparatus"/>
    <property type="evidence" value="ECO:0007669"/>
    <property type="project" value="TreeGrafter"/>
</dbReference>
<dbReference type="EMBL" id="JAVRRD010000026">
    <property type="protein sequence ID" value="KAK5047183.1"/>
    <property type="molecule type" value="Genomic_DNA"/>
</dbReference>
<evidence type="ECO:0000256" key="4">
    <source>
        <dbReference type="ARBA" id="ARBA00022679"/>
    </source>
</evidence>
<reference evidence="12 13" key="1">
    <citation type="submission" date="2023-08" db="EMBL/GenBank/DDBJ databases">
        <title>Black Yeasts Isolated from many extreme environments.</title>
        <authorList>
            <person name="Coleine C."/>
            <person name="Stajich J.E."/>
            <person name="Selbmann L."/>
        </authorList>
    </citation>
    <scope>NUCLEOTIDE SEQUENCE [LARGE SCALE GENOMIC DNA]</scope>
    <source>
        <strain evidence="12 13">CCFEE 5792</strain>
    </source>
</reference>
<keyword evidence="8 11" id="KW-0472">Membrane</keyword>
<evidence type="ECO:0000256" key="8">
    <source>
        <dbReference type="ARBA" id="ARBA00023136"/>
    </source>
</evidence>
<dbReference type="PANTHER" id="PTHR31392">
    <property type="entry name" value="ALPHA-1,3-MANNOSYLTRANSFERASE MNN1-RELATED"/>
    <property type="match status" value="1"/>
</dbReference>
<keyword evidence="9" id="KW-0325">Glycoprotein</keyword>
<evidence type="ECO:0000313" key="13">
    <source>
        <dbReference type="Proteomes" id="UP001358417"/>
    </source>
</evidence>
<dbReference type="Pfam" id="PF11051">
    <property type="entry name" value="Mannosyl_trans3"/>
    <property type="match status" value="1"/>
</dbReference>
<comment type="subcellular location">
    <subcellularLocation>
        <location evidence="1">Membrane</location>
        <topology evidence="1">Single-pass type II membrane protein</topology>
    </subcellularLocation>
</comment>
<accession>A0AAV9MZP4</accession>
<evidence type="ECO:0000256" key="6">
    <source>
        <dbReference type="ARBA" id="ARBA00022968"/>
    </source>
</evidence>
<dbReference type="InterPro" id="IPR029044">
    <property type="entry name" value="Nucleotide-diphossugar_trans"/>
</dbReference>
<dbReference type="InterPro" id="IPR022751">
    <property type="entry name" value="Alpha_mannosyltransferase"/>
</dbReference>
<comment type="caution">
    <text evidence="12">The sequence shown here is derived from an EMBL/GenBank/DDBJ whole genome shotgun (WGS) entry which is preliminary data.</text>
</comment>
<dbReference type="GeneID" id="89974874"/>
<evidence type="ECO:0000256" key="11">
    <source>
        <dbReference type="SAM" id="Phobius"/>
    </source>
</evidence>
<keyword evidence="3" id="KW-0328">Glycosyltransferase</keyword>
<dbReference type="GO" id="GO:0000033">
    <property type="term" value="F:alpha-1,3-mannosyltransferase activity"/>
    <property type="evidence" value="ECO:0007669"/>
    <property type="project" value="TreeGrafter"/>
</dbReference>
<keyword evidence="4" id="KW-0808">Transferase</keyword>
<evidence type="ECO:0000256" key="7">
    <source>
        <dbReference type="ARBA" id="ARBA00022989"/>
    </source>
</evidence>
<dbReference type="PANTHER" id="PTHR31392:SF1">
    <property type="entry name" value="ALPHA-1,3-MANNOSYLTRANSFERASE MNN1-RELATED"/>
    <property type="match status" value="1"/>
</dbReference>
<dbReference type="GO" id="GO:0016020">
    <property type="term" value="C:membrane"/>
    <property type="evidence" value="ECO:0007669"/>
    <property type="project" value="UniProtKB-SubCell"/>
</dbReference>
<keyword evidence="5 11" id="KW-0812">Transmembrane</keyword>
<feature type="region of interest" description="Disordered" evidence="10">
    <location>
        <begin position="540"/>
        <end position="564"/>
    </location>
</feature>
<feature type="transmembrane region" description="Helical" evidence="11">
    <location>
        <begin position="31"/>
        <end position="48"/>
    </location>
</feature>
<evidence type="ECO:0000256" key="2">
    <source>
        <dbReference type="ARBA" id="ARBA00009105"/>
    </source>
</evidence>
<feature type="compositionally biased region" description="Basic and acidic residues" evidence="10">
    <location>
        <begin position="544"/>
        <end position="560"/>
    </location>
</feature>
<evidence type="ECO:0000256" key="5">
    <source>
        <dbReference type="ARBA" id="ARBA00022692"/>
    </source>
</evidence>
<dbReference type="RefSeq" id="XP_064702745.1">
    <property type="nucleotide sequence ID" value="XM_064850263.1"/>
</dbReference>
<dbReference type="AlphaFoldDB" id="A0AAV9MZP4"/>